<sequence length="350" mass="37180">MRYLCFAALLFLLSHSTHAVPVPFPNGLDTRELNSVEAAAEIARSAATEYLKKRQLSWLTEEVNSLNGAAATEAVKESITEMLDHQILPPPPGTAGNLIPRSPQEANPFSSQLIGEDSVDTVPSQQLKDSTPQKGHAATAPDATYSPPPTQHQQVASDGYVPPQIKDDTLKGSTPPKDSVQQAASDSFVPPQIKDSKPPKDSTPPKDSAQSSPSPIPHQQVASDDYVPPLSGVNSIPPQRIDQEDCDPEESPVPSQQPSPVKGDWLPPLQQPRPDLNGDEYGDGGPQQQPSPVADRILPGETGYPGQAGSIPSNSGSSGLDNPWQVKGQQGSQVEGGDKDGLPPTKGYER</sequence>
<gene>
    <name evidence="3" type="ORF">GP486_002317</name>
</gene>
<feature type="compositionally biased region" description="Basic and acidic residues" evidence="1">
    <location>
        <begin position="194"/>
        <end position="204"/>
    </location>
</feature>
<feature type="compositionally biased region" description="Polar residues" evidence="1">
    <location>
        <begin position="310"/>
        <end position="320"/>
    </location>
</feature>
<reference evidence="3" key="1">
    <citation type="submission" date="2021-03" db="EMBL/GenBank/DDBJ databases">
        <title>Comparative genomics and phylogenomic investigation of the class Geoglossomycetes provide insights into ecological specialization and systematics.</title>
        <authorList>
            <person name="Melie T."/>
            <person name="Pirro S."/>
            <person name="Miller A.N."/>
            <person name="Quandt A."/>
        </authorList>
    </citation>
    <scope>NUCLEOTIDE SEQUENCE</scope>
    <source>
        <strain evidence="3">CAQ_001_2017</strain>
    </source>
</reference>
<feature type="compositionally biased region" description="Polar residues" evidence="1">
    <location>
        <begin position="104"/>
        <end position="113"/>
    </location>
</feature>
<feature type="compositionally biased region" description="Low complexity" evidence="1">
    <location>
        <begin position="252"/>
        <end position="261"/>
    </location>
</feature>
<keyword evidence="4" id="KW-1185">Reference proteome</keyword>
<feature type="signal peptide" evidence="2">
    <location>
        <begin position="1"/>
        <end position="19"/>
    </location>
</feature>
<dbReference type="AlphaFoldDB" id="A0A9P8RRU9"/>
<dbReference type="EMBL" id="JAGHQM010000250">
    <property type="protein sequence ID" value="KAH0563122.1"/>
    <property type="molecule type" value="Genomic_DNA"/>
</dbReference>
<evidence type="ECO:0000256" key="1">
    <source>
        <dbReference type="SAM" id="MobiDB-lite"/>
    </source>
</evidence>
<accession>A0A9P8RRU9</accession>
<proteinExistence type="predicted"/>
<evidence type="ECO:0000313" key="3">
    <source>
        <dbReference type="EMBL" id="KAH0563122.1"/>
    </source>
</evidence>
<evidence type="ECO:0000256" key="2">
    <source>
        <dbReference type="SAM" id="SignalP"/>
    </source>
</evidence>
<feature type="region of interest" description="Disordered" evidence="1">
    <location>
        <begin position="85"/>
        <end position="350"/>
    </location>
</feature>
<feature type="compositionally biased region" description="Polar residues" evidence="1">
    <location>
        <begin position="121"/>
        <end position="133"/>
    </location>
</feature>
<organism evidence="3 4">
    <name type="scientific">Trichoglossum hirsutum</name>
    <dbReference type="NCBI Taxonomy" id="265104"/>
    <lineage>
        <taxon>Eukaryota</taxon>
        <taxon>Fungi</taxon>
        <taxon>Dikarya</taxon>
        <taxon>Ascomycota</taxon>
        <taxon>Pezizomycotina</taxon>
        <taxon>Geoglossomycetes</taxon>
        <taxon>Geoglossales</taxon>
        <taxon>Geoglossaceae</taxon>
        <taxon>Trichoglossum</taxon>
    </lineage>
</organism>
<name>A0A9P8RRU9_9PEZI</name>
<protein>
    <submittedName>
        <fullName evidence="3">Uncharacterized protein</fullName>
    </submittedName>
</protein>
<evidence type="ECO:0000313" key="4">
    <source>
        <dbReference type="Proteomes" id="UP000750711"/>
    </source>
</evidence>
<dbReference type="Proteomes" id="UP000750711">
    <property type="component" value="Unassembled WGS sequence"/>
</dbReference>
<feature type="chain" id="PRO_5040373037" evidence="2">
    <location>
        <begin position="20"/>
        <end position="350"/>
    </location>
</feature>
<keyword evidence="2" id="KW-0732">Signal</keyword>
<comment type="caution">
    <text evidence="3">The sequence shown here is derived from an EMBL/GenBank/DDBJ whole genome shotgun (WGS) entry which is preliminary data.</text>
</comment>
<feature type="compositionally biased region" description="Basic and acidic residues" evidence="1">
    <location>
        <begin position="336"/>
        <end position="350"/>
    </location>
</feature>